<evidence type="ECO:0000256" key="4">
    <source>
        <dbReference type="PIRSR" id="PIRSR623088-2"/>
    </source>
</evidence>
<dbReference type="InterPro" id="IPR036971">
    <property type="entry name" value="PDEase_catalytic_dom_sf"/>
</dbReference>
<keyword evidence="2 6" id="KW-0378">Hydrolase</keyword>
<dbReference type="GO" id="GO:0004114">
    <property type="term" value="F:3',5'-cyclic-nucleotide phosphodiesterase activity"/>
    <property type="evidence" value="ECO:0007669"/>
    <property type="project" value="InterPro"/>
</dbReference>
<dbReference type="GO" id="GO:0007165">
    <property type="term" value="P:signal transduction"/>
    <property type="evidence" value="ECO:0007669"/>
    <property type="project" value="InterPro"/>
</dbReference>
<dbReference type="InterPro" id="IPR023088">
    <property type="entry name" value="PDEase"/>
</dbReference>
<dbReference type="InterPro" id="IPR002073">
    <property type="entry name" value="PDEase_catalytic_dom"/>
</dbReference>
<feature type="binding site" evidence="5">
    <location>
        <position position="762"/>
    </location>
    <ligand>
        <name>Zn(2+)</name>
        <dbReference type="ChEBI" id="CHEBI:29105"/>
        <label>1</label>
    </ligand>
</feature>
<evidence type="ECO:0000256" key="7">
    <source>
        <dbReference type="SAM" id="Coils"/>
    </source>
</evidence>
<dbReference type="PRINTS" id="PR00387">
    <property type="entry name" value="PDIESTERASE1"/>
</dbReference>
<protein>
    <recommendedName>
        <fullName evidence="6">Phosphodiesterase</fullName>
        <ecNumber evidence="6">3.1.4.-</ecNumber>
    </recommendedName>
</protein>
<feature type="binding site" evidence="4">
    <location>
        <begin position="582"/>
        <end position="586"/>
    </location>
    <ligand>
        <name>AMP</name>
        <dbReference type="ChEBI" id="CHEBI:456215"/>
    </ligand>
</feature>
<dbReference type="InterPro" id="IPR003607">
    <property type="entry name" value="HD/PDEase_dom"/>
</dbReference>
<feature type="binding site" evidence="5">
    <location>
        <position position="626"/>
    </location>
    <ligand>
        <name>Zn(2+)</name>
        <dbReference type="ChEBI" id="CHEBI:29105"/>
        <label>2</label>
    </ligand>
</feature>
<dbReference type="PANTHER" id="PTHR11347">
    <property type="entry name" value="CYCLIC NUCLEOTIDE PHOSPHODIESTERASE"/>
    <property type="match status" value="1"/>
</dbReference>
<evidence type="ECO:0000313" key="11">
    <source>
        <dbReference type="Proteomes" id="UP001465755"/>
    </source>
</evidence>
<feature type="binding site" evidence="5">
    <location>
        <position position="625"/>
    </location>
    <ligand>
        <name>Zn(2+)</name>
        <dbReference type="ChEBI" id="CHEBI:29105"/>
        <label>1</label>
    </ligand>
</feature>
<feature type="binding site" evidence="5">
    <location>
        <position position="626"/>
    </location>
    <ligand>
        <name>Zn(2+)</name>
        <dbReference type="ChEBI" id="CHEBI:29105"/>
        <label>1</label>
    </ligand>
</feature>
<feature type="active site" description="Proton donor" evidence="3">
    <location>
        <position position="582"/>
    </location>
</feature>
<dbReference type="Pfam" id="PF00233">
    <property type="entry name" value="PDEase_I"/>
    <property type="match status" value="1"/>
</dbReference>
<name>A0AAW1PRF7_9CHLO</name>
<dbReference type="EC" id="3.1.4.-" evidence="6"/>
<dbReference type="SUPFAM" id="SSF55785">
    <property type="entry name" value="PYP-like sensor domain (PAS domain)"/>
    <property type="match status" value="1"/>
</dbReference>
<feature type="binding site" evidence="4">
    <location>
        <position position="814"/>
    </location>
    <ligand>
        <name>AMP</name>
        <dbReference type="ChEBI" id="CHEBI:456215"/>
    </ligand>
</feature>
<feature type="binding site" evidence="4">
    <location>
        <position position="626"/>
    </location>
    <ligand>
        <name>AMP</name>
        <dbReference type="ChEBI" id="CHEBI:456215"/>
    </ligand>
</feature>
<dbReference type="GO" id="GO:0046872">
    <property type="term" value="F:metal ion binding"/>
    <property type="evidence" value="ECO:0007669"/>
    <property type="project" value="UniProtKB-KW"/>
</dbReference>
<comment type="caution">
    <text evidence="10">The sequence shown here is derived from an EMBL/GenBank/DDBJ whole genome shotgun (WGS) entry which is preliminary data.</text>
</comment>
<evidence type="ECO:0000313" key="10">
    <source>
        <dbReference type="EMBL" id="KAK9812325.1"/>
    </source>
</evidence>
<evidence type="ECO:0000256" key="2">
    <source>
        <dbReference type="ARBA" id="ARBA00022801"/>
    </source>
</evidence>
<evidence type="ECO:0000256" key="6">
    <source>
        <dbReference type="RuleBase" id="RU363067"/>
    </source>
</evidence>
<accession>A0AAW1PRF7</accession>
<keyword evidence="11" id="KW-1185">Reference proteome</keyword>
<organism evidence="10 11">
    <name type="scientific">Symbiochloris irregularis</name>
    <dbReference type="NCBI Taxonomy" id="706552"/>
    <lineage>
        <taxon>Eukaryota</taxon>
        <taxon>Viridiplantae</taxon>
        <taxon>Chlorophyta</taxon>
        <taxon>core chlorophytes</taxon>
        <taxon>Trebouxiophyceae</taxon>
        <taxon>Trebouxiales</taxon>
        <taxon>Trebouxiaceae</taxon>
        <taxon>Symbiochloris</taxon>
    </lineage>
</organism>
<feature type="binding site" evidence="4">
    <location>
        <position position="762"/>
    </location>
    <ligand>
        <name>AMP</name>
        <dbReference type="ChEBI" id="CHEBI:456215"/>
    </ligand>
</feature>
<keyword evidence="7" id="KW-0175">Coiled coil</keyword>
<feature type="domain" description="PDEase" evidence="9">
    <location>
        <begin position="505"/>
        <end position="857"/>
    </location>
</feature>
<gene>
    <name evidence="10" type="ORF">WJX73_002529</name>
</gene>
<dbReference type="InterPro" id="IPR023174">
    <property type="entry name" value="PDEase_CS"/>
</dbReference>
<dbReference type="EMBL" id="JALJOQ010000007">
    <property type="protein sequence ID" value="KAK9812325.1"/>
    <property type="molecule type" value="Genomic_DNA"/>
</dbReference>
<dbReference type="InterPro" id="IPR035965">
    <property type="entry name" value="PAS-like_dom_sf"/>
</dbReference>
<evidence type="ECO:0000256" key="8">
    <source>
        <dbReference type="SAM" id="MobiDB-lite"/>
    </source>
</evidence>
<comment type="similarity">
    <text evidence="6">Belongs to the cyclic nucleotide phosphodiesterase family.</text>
</comment>
<feature type="coiled-coil region" evidence="7">
    <location>
        <begin position="311"/>
        <end position="363"/>
    </location>
</feature>
<evidence type="ECO:0000256" key="3">
    <source>
        <dbReference type="PIRSR" id="PIRSR623088-1"/>
    </source>
</evidence>
<feature type="binding site" evidence="5">
    <location>
        <position position="586"/>
    </location>
    <ligand>
        <name>Zn(2+)</name>
        <dbReference type="ChEBI" id="CHEBI:29105"/>
        <label>1</label>
    </ligand>
</feature>
<keyword evidence="1 5" id="KW-0479">Metal-binding</keyword>
<feature type="region of interest" description="Disordered" evidence="8">
    <location>
        <begin position="856"/>
        <end position="877"/>
    </location>
</feature>
<dbReference type="SUPFAM" id="SSF109604">
    <property type="entry name" value="HD-domain/PDEase-like"/>
    <property type="match status" value="1"/>
</dbReference>
<dbReference type="PROSITE" id="PS51845">
    <property type="entry name" value="PDEASE_I_2"/>
    <property type="match status" value="1"/>
</dbReference>
<dbReference type="CDD" id="cd00077">
    <property type="entry name" value="HDc"/>
    <property type="match status" value="1"/>
</dbReference>
<sequence length="877" mass="96722">MDSPANVCRLFADPEREGGLLLETAFGESLIKDRVGQAPTLQFVEEHLKRATPWTLAELSLFDDYKLPCWVKRPILHSGSVRHIIYLNKVAKERFGPPLTADEVLEAFSRITQKERDFFHGVLSVLADRVERKRETLALNVYLPNALGGTFHAELPEEHACHHERGIDIRFGDRVVRCYFSVLEPALNAVELRGAAMAASMPIHYYLFSATGKLLYANQKARTKLQHDGHTVANFTLADLLDLPGIDQGHFAKAALDAIITKNLPHHELTLCTPRSSGQIRHTLHEMWPARDPVNNLAPAVLVSAFNVTHLKETEMELQKLRVALQRRNADLRKDLQLAVDGRAGLEAEREVLQARLEEALQLPKSSAAPMGPLATTSPLDRVATLLESLLQGAHPGTGEVLDLRNSLLRSEDLRRPDDFHAQIQRVSGLTVDAGRSLATLLADEQPALVGQIARISTGAFQRASKHRRDLPQTLLQESARRGDARLWSGDLHELHLIEQEGGAVPYSITPEVERLLMGATTSWSFDMVELDRATNGHCLSCYAFFLFQQSLKVAPLSYDLEQLASFLQAIEAGYQESNPYHNRMHAASVLHMVDLLAKSPSGLLDLGIVETTLLRSMYLAAVCHDFDHPGVTNDFLVKTRSVLAILYNDASPLENHHASASQKLWLERFGDESSEDGAEISSEAVGLRSTFISLILGTDMKQHFPLMSRFQGAVQLGVFDMSKSAPEGIPAHGKAGKREDHSKMSIEHRLLAMQIALKAADIGHLALPRALHCTWVERLQNEFFAQGDREREAGLAISPLMDRNKSGTVASSQVGFFDVVALPLLRAIATITPCGQQMLDSATANYIFWKEAVSPAETSTNTSTAASTPKAGAGKD</sequence>
<dbReference type="Proteomes" id="UP001465755">
    <property type="component" value="Unassembled WGS sequence"/>
</dbReference>
<dbReference type="AlphaFoldDB" id="A0AAW1PRF7"/>
<comment type="cofactor">
    <cofactor evidence="6">
        <name>a divalent metal cation</name>
        <dbReference type="ChEBI" id="CHEBI:60240"/>
    </cofactor>
    <text evidence="6">Binds 2 divalent metal cations per subunit. Site 1 may preferentially bind zinc ions, while site 2 has a preference for magnesium and/or manganese ions.</text>
</comment>
<dbReference type="SMART" id="SM00471">
    <property type="entry name" value="HDc"/>
    <property type="match status" value="1"/>
</dbReference>
<dbReference type="PROSITE" id="PS00126">
    <property type="entry name" value="PDEASE_I_1"/>
    <property type="match status" value="1"/>
</dbReference>
<dbReference type="Gene3D" id="1.10.1300.10">
    <property type="entry name" value="3'5'-cyclic nucleotide phosphodiesterase, catalytic domain"/>
    <property type="match status" value="1"/>
</dbReference>
<evidence type="ECO:0000256" key="1">
    <source>
        <dbReference type="ARBA" id="ARBA00022723"/>
    </source>
</evidence>
<evidence type="ECO:0000256" key="5">
    <source>
        <dbReference type="PIRSR" id="PIRSR623088-3"/>
    </source>
</evidence>
<reference evidence="10 11" key="1">
    <citation type="journal article" date="2024" name="Nat. Commun.">
        <title>Phylogenomics reveals the evolutionary origins of lichenization in chlorophyte algae.</title>
        <authorList>
            <person name="Puginier C."/>
            <person name="Libourel C."/>
            <person name="Otte J."/>
            <person name="Skaloud P."/>
            <person name="Haon M."/>
            <person name="Grisel S."/>
            <person name="Petersen M."/>
            <person name="Berrin J.G."/>
            <person name="Delaux P.M."/>
            <person name="Dal Grande F."/>
            <person name="Keller J."/>
        </authorList>
    </citation>
    <scope>NUCLEOTIDE SEQUENCE [LARGE SCALE GENOMIC DNA]</scope>
    <source>
        <strain evidence="10 11">SAG 2036</strain>
    </source>
</reference>
<proteinExistence type="inferred from homology"/>
<evidence type="ECO:0000259" key="9">
    <source>
        <dbReference type="PROSITE" id="PS51845"/>
    </source>
</evidence>